<evidence type="ECO:0000313" key="2">
    <source>
        <dbReference type="EMBL" id="SUZ30469.1"/>
    </source>
</evidence>
<keyword evidence="3" id="KW-1185">Reference proteome</keyword>
<name>A0A3B0MLE9_9RHOB</name>
<reference evidence="3" key="1">
    <citation type="submission" date="2018-08" db="EMBL/GenBank/DDBJ databases">
        <authorList>
            <person name="Rodrigo-Torres L."/>
            <person name="Arahal R. D."/>
            <person name="Lucena T."/>
        </authorList>
    </citation>
    <scope>NUCLEOTIDE SEQUENCE [LARGE SCALE GENOMIC DNA]</scope>
    <source>
        <strain evidence="3">CECT 7235</strain>
    </source>
</reference>
<keyword evidence="1" id="KW-1133">Transmembrane helix</keyword>
<keyword evidence="1" id="KW-0472">Membrane</keyword>
<evidence type="ECO:0000313" key="3">
    <source>
        <dbReference type="Proteomes" id="UP000272908"/>
    </source>
</evidence>
<dbReference type="Proteomes" id="UP000272908">
    <property type="component" value="Unassembled WGS sequence"/>
</dbReference>
<proteinExistence type="predicted"/>
<gene>
    <name evidence="2" type="ORF">ROE7235_00192</name>
</gene>
<feature type="transmembrane region" description="Helical" evidence="1">
    <location>
        <begin position="47"/>
        <end position="70"/>
    </location>
</feature>
<sequence>MDMIVWAGAVVSLAGVAALVWCIVYVVRLRRAELDEATLRRRMHKAVLVNFAALAVSTLGLMMVVAGIFLT</sequence>
<organism evidence="2 3">
    <name type="scientific">Roseinatronobacter ekhonensis</name>
    <dbReference type="NCBI Taxonomy" id="254356"/>
    <lineage>
        <taxon>Bacteria</taxon>
        <taxon>Pseudomonadati</taxon>
        <taxon>Pseudomonadota</taxon>
        <taxon>Alphaproteobacteria</taxon>
        <taxon>Rhodobacterales</taxon>
        <taxon>Paracoccaceae</taxon>
        <taxon>Roseinatronobacter</taxon>
    </lineage>
</organism>
<keyword evidence="1" id="KW-0812">Transmembrane</keyword>
<dbReference type="EMBL" id="UIHC01000001">
    <property type="protein sequence ID" value="SUZ30469.1"/>
    <property type="molecule type" value="Genomic_DNA"/>
</dbReference>
<dbReference type="AlphaFoldDB" id="A0A3B0MLE9"/>
<feature type="transmembrane region" description="Helical" evidence="1">
    <location>
        <begin position="6"/>
        <end position="27"/>
    </location>
</feature>
<dbReference type="OrthoDB" id="7875737at2"/>
<dbReference type="RefSeq" id="WP_121092772.1">
    <property type="nucleotide sequence ID" value="NZ_UIHC01000001.1"/>
</dbReference>
<evidence type="ECO:0000256" key="1">
    <source>
        <dbReference type="SAM" id="Phobius"/>
    </source>
</evidence>
<protein>
    <submittedName>
        <fullName evidence="2">Uncharacterized protein</fullName>
    </submittedName>
</protein>
<accession>A0A3B0MLE9</accession>